<evidence type="ECO:0008006" key="5">
    <source>
        <dbReference type="Google" id="ProtNLM"/>
    </source>
</evidence>
<evidence type="ECO:0000256" key="1">
    <source>
        <dbReference type="ARBA" id="ARBA00007355"/>
    </source>
</evidence>
<evidence type="ECO:0000313" key="3">
    <source>
        <dbReference type="EMBL" id="KAJ4490182.1"/>
    </source>
</evidence>
<feature type="compositionally biased region" description="Polar residues" evidence="2">
    <location>
        <begin position="173"/>
        <end position="186"/>
    </location>
</feature>
<dbReference type="PANTHER" id="PTHR32470:SF2">
    <property type="entry name" value="NADH DEHYDROGENASE [UBIQUINONE] 1 ALPHA SUBCOMPLEX ASSEMBLY FACTOR 2"/>
    <property type="match status" value="1"/>
</dbReference>
<feature type="compositionally biased region" description="Polar residues" evidence="2">
    <location>
        <begin position="121"/>
        <end position="140"/>
    </location>
</feature>
<dbReference type="Pfam" id="PF05071">
    <property type="entry name" value="NDUFA12"/>
    <property type="match status" value="1"/>
</dbReference>
<accession>A0A9W9DXY7</accession>
<comment type="similarity">
    <text evidence="1">Belongs to the complex I NDUFA12 subunit family.</text>
</comment>
<dbReference type="AlphaFoldDB" id="A0A9W9DXY7"/>
<dbReference type="InterPro" id="IPR052618">
    <property type="entry name" value="ComplexI_NDUFA12"/>
</dbReference>
<sequence length="206" mass="23036">MSKSSLIRKIWRRIWRPTGFVGRDLEGNSYYEWSNPLKSAGYARPKRSVKYRNPDDMWNYIGGSNRLPIQWAAWLAHTRSNPPSIQELQMDLARQQHVQQNAALIEASFQQERAQLRIQGGTSPDIISNSSDIRPNQIQKPSSTSAISSASSPSTSSVPVPALYSKVIPTPEPSSRVQGSGSSLPKTGSDEYQPESWTPKLRIRQG</sequence>
<feature type="compositionally biased region" description="Low complexity" evidence="2">
    <location>
        <begin position="141"/>
        <end position="161"/>
    </location>
</feature>
<gene>
    <name evidence="3" type="ORF">J3R30DRAFT_3419753</name>
</gene>
<organism evidence="3 4">
    <name type="scientific">Lentinula aciculospora</name>
    <dbReference type="NCBI Taxonomy" id="153920"/>
    <lineage>
        <taxon>Eukaryota</taxon>
        <taxon>Fungi</taxon>
        <taxon>Dikarya</taxon>
        <taxon>Basidiomycota</taxon>
        <taxon>Agaricomycotina</taxon>
        <taxon>Agaricomycetes</taxon>
        <taxon>Agaricomycetidae</taxon>
        <taxon>Agaricales</taxon>
        <taxon>Marasmiineae</taxon>
        <taxon>Omphalotaceae</taxon>
        <taxon>Lentinula</taxon>
    </lineage>
</organism>
<dbReference type="PANTHER" id="PTHR32470">
    <property type="entry name" value="ADH DEHYDROGENASE [UBIQUINONE] 1 ALPHA SUBCOMPLEX ASSEMBLY FACTOR 2"/>
    <property type="match status" value="1"/>
</dbReference>
<dbReference type="GO" id="GO:0045271">
    <property type="term" value="C:respiratory chain complex I"/>
    <property type="evidence" value="ECO:0007669"/>
    <property type="project" value="InterPro"/>
</dbReference>
<dbReference type="GO" id="GO:0005739">
    <property type="term" value="C:mitochondrion"/>
    <property type="evidence" value="ECO:0007669"/>
    <property type="project" value="TreeGrafter"/>
</dbReference>
<keyword evidence="4" id="KW-1185">Reference proteome</keyword>
<evidence type="ECO:0000313" key="4">
    <source>
        <dbReference type="Proteomes" id="UP001150266"/>
    </source>
</evidence>
<proteinExistence type="inferred from homology"/>
<dbReference type="Proteomes" id="UP001150266">
    <property type="component" value="Unassembled WGS sequence"/>
</dbReference>
<name>A0A9W9DXY7_9AGAR</name>
<dbReference type="GO" id="GO:0032981">
    <property type="term" value="P:mitochondrial respiratory chain complex I assembly"/>
    <property type="evidence" value="ECO:0007669"/>
    <property type="project" value="TreeGrafter"/>
</dbReference>
<dbReference type="OrthoDB" id="10255576at2759"/>
<reference evidence="3" key="1">
    <citation type="submission" date="2022-08" db="EMBL/GenBank/DDBJ databases">
        <title>A Global Phylogenomic Analysis of the Shiitake Genus Lentinula.</title>
        <authorList>
            <consortium name="DOE Joint Genome Institute"/>
            <person name="Sierra-Patev S."/>
            <person name="Min B."/>
            <person name="Naranjo-Ortiz M."/>
            <person name="Looney B."/>
            <person name="Konkel Z."/>
            <person name="Slot J.C."/>
            <person name="Sakamoto Y."/>
            <person name="Steenwyk J.L."/>
            <person name="Rokas A."/>
            <person name="Carro J."/>
            <person name="Camarero S."/>
            <person name="Ferreira P."/>
            <person name="Molpeceres G."/>
            <person name="Ruiz-Duenas F.J."/>
            <person name="Serrano A."/>
            <person name="Henrissat B."/>
            <person name="Drula E."/>
            <person name="Hughes K.W."/>
            <person name="Mata J.L."/>
            <person name="Ishikawa N.K."/>
            <person name="Vargas-Isla R."/>
            <person name="Ushijima S."/>
            <person name="Smith C.A."/>
            <person name="Ahrendt S."/>
            <person name="Andreopoulos W."/>
            <person name="He G."/>
            <person name="Labutti K."/>
            <person name="Lipzen A."/>
            <person name="Ng V."/>
            <person name="Riley R."/>
            <person name="Sandor L."/>
            <person name="Barry K."/>
            <person name="Martinez A.T."/>
            <person name="Xiao Y."/>
            <person name="Gibbons J.G."/>
            <person name="Terashima K."/>
            <person name="Grigoriev I.V."/>
            <person name="Hibbett D.S."/>
        </authorList>
    </citation>
    <scope>NUCLEOTIDE SEQUENCE</scope>
    <source>
        <strain evidence="3">JLM2183</strain>
    </source>
</reference>
<dbReference type="EMBL" id="JAOTPV010000001">
    <property type="protein sequence ID" value="KAJ4490182.1"/>
    <property type="molecule type" value="Genomic_DNA"/>
</dbReference>
<comment type="caution">
    <text evidence="3">The sequence shown here is derived from an EMBL/GenBank/DDBJ whole genome shotgun (WGS) entry which is preliminary data.</text>
</comment>
<protein>
    <recommendedName>
        <fullName evidence="5">NADH dehydrogenase [ubiquinone] 1 alpha subcomplex subunit</fullName>
    </recommendedName>
</protein>
<dbReference type="InterPro" id="IPR007763">
    <property type="entry name" value="NDUFA12"/>
</dbReference>
<evidence type="ECO:0000256" key="2">
    <source>
        <dbReference type="SAM" id="MobiDB-lite"/>
    </source>
</evidence>
<feature type="region of interest" description="Disordered" evidence="2">
    <location>
        <begin position="121"/>
        <end position="206"/>
    </location>
</feature>